<reference evidence="6" key="2">
    <citation type="submission" date="2020-09" db="EMBL/GenBank/DDBJ databases">
        <authorList>
            <person name="Sun Q."/>
            <person name="Ohkuma M."/>
        </authorList>
    </citation>
    <scope>NUCLEOTIDE SEQUENCE</scope>
    <source>
        <strain evidence="6">JCM 3086</strain>
    </source>
</reference>
<dbReference type="NCBIfam" id="NF041196">
    <property type="entry name" value="ScbR_bind_reg"/>
    <property type="match status" value="1"/>
</dbReference>
<evidence type="ECO:0000256" key="4">
    <source>
        <dbReference type="PROSITE-ProRule" id="PRU00335"/>
    </source>
</evidence>
<dbReference type="AlphaFoldDB" id="A0A917NZI8"/>
<organism evidence="6 7">
    <name type="scientific">Streptomyces brasiliensis</name>
    <dbReference type="NCBI Taxonomy" id="1954"/>
    <lineage>
        <taxon>Bacteria</taxon>
        <taxon>Bacillati</taxon>
        <taxon>Actinomycetota</taxon>
        <taxon>Actinomycetes</taxon>
        <taxon>Kitasatosporales</taxon>
        <taxon>Streptomycetaceae</taxon>
        <taxon>Streptomyces</taxon>
    </lineage>
</organism>
<keyword evidence="7" id="KW-1185">Reference proteome</keyword>
<dbReference type="PRINTS" id="PR00455">
    <property type="entry name" value="HTHTETR"/>
</dbReference>
<evidence type="ECO:0000259" key="5">
    <source>
        <dbReference type="PROSITE" id="PS50977"/>
    </source>
</evidence>
<dbReference type="PROSITE" id="PS51318">
    <property type="entry name" value="TAT"/>
    <property type="match status" value="1"/>
</dbReference>
<evidence type="ECO:0000256" key="2">
    <source>
        <dbReference type="ARBA" id="ARBA00023125"/>
    </source>
</evidence>
<dbReference type="InterPro" id="IPR050109">
    <property type="entry name" value="HTH-type_TetR-like_transc_reg"/>
</dbReference>
<gene>
    <name evidence="6" type="ORF">GCM10010121_064610</name>
</gene>
<dbReference type="SUPFAM" id="SSF48498">
    <property type="entry name" value="Tetracyclin repressor-like, C-terminal domain"/>
    <property type="match status" value="1"/>
</dbReference>
<evidence type="ECO:0000256" key="1">
    <source>
        <dbReference type="ARBA" id="ARBA00023015"/>
    </source>
</evidence>
<dbReference type="GO" id="GO:0003700">
    <property type="term" value="F:DNA-binding transcription factor activity"/>
    <property type="evidence" value="ECO:0007669"/>
    <property type="project" value="TreeGrafter"/>
</dbReference>
<feature type="domain" description="HTH tetR-type" evidence="5">
    <location>
        <begin position="8"/>
        <end position="68"/>
    </location>
</feature>
<dbReference type="EMBL" id="BMQA01000029">
    <property type="protein sequence ID" value="GGJ44490.1"/>
    <property type="molecule type" value="Genomic_DNA"/>
</dbReference>
<keyword evidence="2 4" id="KW-0238">DNA-binding</keyword>
<dbReference type="InterPro" id="IPR036271">
    <property type="entry name" value="Tet_transcr_reg_TetR-rel_C_sf"/>
</dbReference>
<dbReference type="PROSITE" id="PS01081">
    <property type="entry name" value="HTH_TETR_1"/>
    <property type="match status" value="1"/>
</dbReference>
<sequence>MVKQVRAARTRRALLQAAAEVFAADGYAMASLPSISARAGVSAGALHFHFSSKALLATEVENAAAEVLRSAVERSRSSSATWLETLVDATSGLLVAMAADPVVCAGFRLGSDPSRKNGPGLPGWWRTWVHDLVVQARAAGELADDVSPEGATAVIVAATVGFGALGSREHDWLSPERAGQFWAFVLPRLAASPQQATGAVTGASGAE</sequence>
<keyword evidence="3" id="KW-0804">Transcription</keyword>
<dbReference type="SUPFAM" id="SSF46689">
    <property type="entry name" value="Homeodomain-like"/>
    <property type="match status" value="1"/>
</dbReference>
<evidence type="ECO:0000313" key="6">
    <source>
        <dbReference type="EMBL" id="GGJ44490.1"/>
    </source>
</evidence>
<dbReference type="InterPro" id="IPR047923">
    <property type="entry name" value="ArpA-like"/>
</dbReference>
<dbReference type="InterPro" id="IPR023772">
    <property type="entry name" value="DNA-bd_HTH_TetR-type_CS"/>
</dbReference>
<keyword evidence="1" id="KW-0805">Transcription regulation</keyword>
<dbReference type="InterPro" id="IPR006311">
    <property type="entry name" value="TAT_signal"/>
</dbReference>
<evidence type="ECO:0000313" key="7">
    <source>
        <dbReference type="Proteomes" id="UP000657574"/>
    </source>
</evidence>
<reference evidence="6" key="1">
    <citation type="journal article" date="2014" name="Int. J. Syst. Evol. Microbiol.">
        <title>Complete genome sequence of Corynebacterium casei LMG S-19264T (=DSM 44701T), isolated from a smear-ripened cheese.</title>
        <authorList>
            <consortium name="US DOE Joint Genome Institute (JGI-PGF)"/>
            <person name="Walter F."/>
            <person name="Albersmeier A."/>
            <person name="Kalinowski J."/>
            <person name="Ruckert C."/>
        </authorList>
    </citation>
    <scope>NUCLEOTIDE SEQUENCE</scope>
    <source>
        <strain evidence="6">JCM 3086</strain>
    </source>
</reference>
<dbReference type="PROSITE" id="PS50977">
    <property type="entry name" value="HTH_TETR_2"/>
    <property type="match status" value="1"/>
</dbReference>
<name>A0A917NZI8_9ACTN</name>
<dbReference type="RefSeq" id="WP_189314809.1">
    <property type="nucleotide sequence ID" value="NZ_BMQA01000029.1"/>
</dbReference>
<dbReference type="PANTHER" id="PTHR30055">
    <property type="entry name" value="HTH-TYPE TRANSCRIPTIONAL REGULATOR RUTR"/>
    <property type="match status" value="1"/>
</dbReference>
<dbReference type="Proteomes" id="UP000657574">
    <property type="component" value="Unassembled WGS sequence"/>
</dbReference>
<evidence type="ECO:0000256" key="3">
    <source>
        <dbReference type="ARBA" id="ARBA00023163"/>
    </source>
</evidence>
<dbReference type="PANTHER" id="PTHR30055:SF234">
    <property type="entry name" value="HTH-TYPE TRANSCRIPTIONAL REGULATOR BETI"/>
    <property type="match status" value="1"/>
</dbReference>
<dbReference type="InterPro" id="IPR009057">
    <property type="entry name" value="Homeodomain-like_sf"/>
</dbReference>
<comment type="caution">
    <text evidence="6">The sequence shown here is derived from an EMBL/GenBank/DDBJ whole genome shotgun (WGS) entry which is preliminary data.</text>
</comment>
<feature type="DNA-binding region" description="H-T-H motif" evidence="4">
    <location>
        <begin position="31"/>
        <end position="50"/>
    </location>
</feature>
<protein>
    <submittedName>
        <fullName evidence="6">TetR family transcriptional regulator</fullName>
    </submittedName>
</protein>
<accession>A0A917NZI8</accession>
<dbReference type="GO" id="GO:0000976">
    <property type="term" value="F:transcription cis-regulatory region binding"/>
    <property type="evidence" value="ECO:0007669"/>
    <property type="project" value="TreeGrafter"/>
</dbReference>
<dbReference type="InterPro" id="IPR001647">
    <property type="entry name" value="HTH_TetR"/>
</dbReference>
<dbReference type="Pfam" id="PF00440">
    <property type="entry name" value="TetR_N"/>
    <property type="match status" value="1"/>
</dbReference>
<dbReference type="Gene3D" id="1.10.357.10">
    <property type="entry name" value="Tetracycline Repressor, domain 2"/>
    <property type="match status" value="1"/>
</dbReference>
<proteinExistence type="predicted"/>